<dbReference type="AlphaFoldDB" id="A0A437M9D7"/>
<organism evidence="2 3">
    <name type="scientific">Sphingomonas crocodyli</name>
    <dbReference type="NCBI Taxonomy" id="1979270"/>
    <lineage>
        <taxon>Bacteria</taxon>
        <taxon>Pseudomonadati</taxon>
        <taxon>Pseudomonadota</taxon>
        <taxon>Alphaproteobacteria</taxon>
        <taxon>Sphingomonadales</taxon>
        <taxon>Sphingomonadaceae</taxon>
        <taxon>Sphingomonas</taxon>
    </lineage>
</organism>
<proteinExistence type="predicted"/>
<dbReference type="OrthoDB" id="9803142at2"/>
<dbReference type="CDD" id="cd06587">
    <property type="entry name" value="VOC"/>
    <property type="match status" value="1"/>
</dbReference>
<dbReference type="RefSeq" id="WP_127743455.1">
    <property type="nucleotide sequence ID" value="NZ_SACN01000001.1"/>
</dbReference>
<comment type="caution">
    <text evidence="2">The sequence shown here is derived from an EMBL/GenBank/DDBJ whole genome shotgun (WGS) entry which is preliminary data.</text>
</comment>
<dbReference type="PANTHER" id="PTHR21366">
    <property type="entry name" value="GLYOXALASE FAMILY PROTEIN"/>
    <property type="match status" value="1"/>
</dbReference>
<evidence type="ECO:0000313" key="3">
    <source>
        <dbReference type="Proteomes" id="UP000282971"/>
    </source>
</evidence>
<sequence>MTSTNPIFDIRGVNHLALVCKDMAKTVEFYRDILGMPLTKTIDFPEGRGQHFFFDIGNGDSLAFFWFPDAPEATPGVAAPAFLPTRGPFKSGHGSMNHIAFNVPAEKFDEYYERLQERGVEVTQVLNHDDSPKQSSADMHPGVFVRSVYFFDPDGICLEFASWTAELGDKHVAHDPMRADGTKAVGLIVKEALAKNDEAVIA</sequence>
<dbReference type="InterPro" id="IPR037523">
    <property type="entry name" value="VOC_core"/>
</dbReference>
<dbReference type="Gene3D" id="3.10.180.10">
    <property type="entry name" value="2,3-Dihydroxybiphenyl 1,2-Dioxygenase, domain 1"/>
    <property type="match status" value="1"/>
</dbReference>
<dbReference type="InterPro" id="IPR004360">
    <property type="entry name" value="Glyas_Fos-R_dOase_dom"/>
</dbReference>
<accession>A0A437M9D7</accession>
<dbReference type="InterPro" id="IPR029068">
    <property type="entry name" value="Glyas_Bleomycin-R_OHBP_Dase"/>
</dbReference>
<reference evidence="2 3" key="1">
    <citation type="submission" date="2019-01" db="EMBL/GenBank/DDBJ databases">
        <authorList>
            <person name="Chen W.-M."/>
        </authorList>
    </citation>
    <scope>NUCLEOTIDE SEQUENCE [LARGE SCALE GENOMIC DNA]</scope>
    <source>
        <strain evidence="2 3">CCP-7</strain>
    </source>
</reference>
<dbReference type="PANTHER" id="PTHR21366:SF31">
    <property type="entry name" value="METALLOTHIOL TRANSFERASE FOSB"/>
    <property type="match status" value="1"/>
</dbReference>
<dbReference type="SUPFAM" id="SSF54593">
    <property type="entry name" value="Glyoxalase/Bleomycin resistance protein/Dihydroxybiphenyl dioxygenase"/>
    <property type="match status" value="1"/>
</dbReference>
<dbReference type="EMBL" id="SACN01000001">
    <property type="protein sequence ID" value="RVT94197.1"/>
    <property type="molecule type" value="Genomic_DNA"/>
</dbReference>
<evidence type="ECO:0000259" key="1">
    <source>
        <dbReference type="PROSITE" id="PS51819"/>
    </source>
</evidence>
<dbReference type="Proteomes" id="UP000282971">
    <property type="component" value="Unassembled WGS sequence"/>
</dbReference>
<keyword evidence="3" id="KW-1185">Reference proteome</keyword>
<dbReference type="Pfam" id="PF00903">
    <property type="entry name" value="Glyoxalase"/>
    <property type="match status" value="1"/>
</dbReference>
<protein>
    <submittedName>
        <fullName evidence="2">VOC family protein</fullName>
    </submittedName>
</protein>
<dbReference type="InterPro" id="IPR050383">
    <property type="entry name" value="GlyoxalaseI/FosfomycinResist"/>
</dbReference>
<gene>
    <name evidence="2" type="ORF">EOD43_10185</name>
</gene>
<name>A0A437M9D7_9SPHN</name>
<dbReference type="PROSITE" id="PS51819">
    <property type="entry name" value="VOC"/>
    <property type="match status" value="1"/>
</dbReference>
<evidence type="ECO:0000313" key="2">
    <source>
        <dbReference type="EMBL" id="RVT94197.1"/>
    </source>
</evidence>
<feature type="domain" description="VOC" evidence="1">
    <location>
        <begin position="12"/>
        <end position="163"/>
    </location>
</feature>